<evidence type="ECO:0000256" key="1">
    <source>
        <dbReference type="SAM" id="MobiDB-lite"/>
    </source>
</evidence>
<sequence>MTCVPPKSFYDIFPNDYVNWNFVPPVGNFAGGAPAGTPRYGFQYPGGGGPALVPLTAPVFQAPASFETTFTGSAAGSSTTQSPISSHPTPSGPSTPSSLDMAQLSQEPGVDLPVSTVAPPARRKAKRTGAPRPRAPNKRRPGSGYVDMMNTLSIEVQHALQQEYPNCCEVVRGKDPSTVQKHRFTRRHFERVDPRLQGVLPSFTCPAFVGMDEQCKNAKFGRYDSTERHCIKCPGFSAMGKRMESTCLYPFQITKEEFEAVRDYRKIKTKADADVRAPALVETALFKLLTALTGATCSPKLAVSESQPADVLEDAELDEEQPSPSSLPMYPSPSVRPQVAAPASWPDADGTFAPGLLLPPHGLYPLATDANPSTWHNVDFDPAAFGTFF</sequence>
<proteinExistence type="predicted"/>
<evidence type="ECO:0000313" key="2">
    <source>
        <dbReference type="EMBL" id="KAH8982798.1"/>
    </source>
</evidence>
<keyword evidence="3" id="KW-1185">Reference proteome</keyword>
<feature type="compositionally biased region" description="Acidic residues" evidence="1">
    <location>
        <begin position="311"/>
        <end position="321"/>
    </location>
</feature>
<dbReference type="AlphaFoldDB" id="A0AAD4L6Y4"/>
<accession>A0AAD4L6Y4</accession>
<feature type="region of interest" description="Disordered" evidence="1">
    <location>
        <begin position="71"/>
        <end position="144"/>
    </location>
</feature>
<dbReference type="Proteomes" id="UP001201163">
    <property type="component" value="Unassembled WGS sequence"/>
</dbReference>
<dbReference type="EMBL" id="JAKELL010000096">
    <property type="protein sequence ID" value="KAH8982798.1"/>
    <property type="molecule type" value="Genomic_DNA"/>
</dbReference>
<feature type="compositionally biased region" description="Basic residues" evidence="1">
    <location>
        <begin position="121"/>
        <end position="141"/>
    </location>
</feature>
<reference evidence="2" key="1">
    <citation type="submission" date="2022-01" db="EMBL/GenBank/DDBJ databases">
        <title>Comparative genomics reveals a dynamic genome evolution in the ectomycorrhizal milk-cap (Lactarius) mushrooms.</title>
        <authorList>
            <consortium name="DOE Joint Genome Institute"/>
            <person name="Lebreton A."/>
            <person name="Tang N."/>
            <person name="Kuo A."/>
            <person name="LaButti K."/>
            <person name="Drula E."/>
            <person name="Barry K."/>
            <person name="Clum A."/>
            <person name="Lipzen A."/>
            <person name="Mousain D."/>
            <person name="Ng V."/>
            <person name="Wang R."/>
            <person name="Wang X."/>
            <person name="Dai Y."/>
            <person name="Henrissat B."/>
            <person name="Grigoriev I.V."/>
            <person name="Guerin-Laguette A."/>
            <person name="Yu F."/>
            <person name="Martin F.M."/>
        </authorList>
    </citation>
    <scope>NUCLEOTIDE SEQUENCE</scope>
    <source>
        <strain evidence="2">QP</strain>
    </source>
</reference>
<feature type="region of interest" description="Disordered" evidence="1">
    <location>
        <begin position="308"/>
        <end position="344"/>
    </location>
</feature>
<gene>
    <name evidence="2" type="ORF">EDB92DRAFT_1952060</name>
</gene>
<feature type="compositionally biased region" description="Low complexity" evidence="1">
    <location>
        <begin position="71"/>
        <end position="98"/>
    </location>
</feature>
<organism evidence="2 3">
    <name type="scientific">Lactarius akahatsu</name>
    <dbReference type="NCBI Taxonomy" id="416441"/>
    <lineage>
        <taxon>Eukaryota</taxon>
        <taxon>Fungi</taxon>
        <taxon>Dikarya</taxon>
        <taxon>Basidiomycota</taxon>
        <taxon>Agaricomycotina</taxon>
        <taxon>Agaricomycetes</taxon>
        <taxon>Russulales</taxon>
        <taxon>Russulaceae</taxon>
        <taxon>Lactarius</taxon>
    </lineage>
</organism>
<feature type="compositionally biased region" description="Low complexity" evidence="1">
    <location>
        <begin position="322"/>
        <end position="333"/>
    </location>
</feature>
<name>A0AAD4L6Y4_9AGAM</name>
<evidence type="ECO:0000313" key="3">
    <source>
        <dbReference type="Proteomes" id="UP001201163"/>
    </source>
</evidence>
<protein>
    <submittedName>
        <fullName evidence="2">Uncharacterized protein</fullName>
    </submittedName>
</protein>
<comment type="caution">
    <text evidence="2">The sequence shown here is derived from an EMBL/GenBank/DDBJ whole genome shotgun (WGS) entry which is preliminary data.</text>
</comment>